<reference evidence="10 11" key="1">
    <citation type="submission" date="2018-05" db="EMBL/GenBank/DDBJ databases">
        <title>Micromonosporas from Atacama Desert.</title>
        <authorList>
            <person name="Carro L."/>
            <person name="Golinska P."/>
            <person name="Klenk H.-P."/>
            <person name="Goodfellow M."/>
        </authorList>
    </citation>
    <scope>NUCLEOTIDE SEQUENCE [LARGE SCALE GENOMIC DNA]</scope>
    <source>
        <strain evidence="10 11">4G51</strain>
    </source>
</reference>
<dbReference type="PROSITE" id="PS50928">
    <property type="entry name" value="ABC_TM1"/>
    <property type="match status" value="1"/>
</dbReference>
<dbReference type="CDD" id="cd06261">
    <property type="entry name" value="TM_PBP2"/>
    <property type="match status" value="1"/>
</dbReference>
<accession>A0A317DGK7</accession>
<comment type="similarity">
    <text evidence="2">Belongs to the binding-protein-dependent transport system permease family. CysTW subfamily.</text>
</comment>
<keyword evidence="7 8" id="KW-0472">Membrane</keyword>
<feature type="transmembrane region" description="Helical" evidence="8">
    <location>
        <begin position="134"/>
        <end position="155"/>
    </location>
</feature>
<evidence type="ECO:0000256" key="6">
    <source>
        <dbReference type="ARBA" id="ARBA00022989"/>
    </source>
</evidence>
<organism evidence="10 11">
    <name type="scientific">Micromonospora sicca</name>
    <dbReference type="NCBI Taxonomy" id="2202420"/>
    <lineage>
        <taxon>Bacteria</taxon>
        <taxon>Bacillati</taxon>
        <taxon>Actinomycetota</taxon>
        <taxon>Actinomycetes</taxon>
        <taxon>Micromonosporales</taxon>
        <taxon>Micromonosporaceae</taxon>
        <taxon>Micromonospora</taxon>
    </lineage>
</organism>
<evidence type="ECO:0000256" key="1">
    <source>
        <dbReference type="ARBA" id="ARBA00004651"/>
    </source>
</evidence>
<dbReference type="GO" id="GO:0055085">
    <property type="term" value="P:transmembrane transport"/>
    <property type="evidence" value="ECO:0007669"/>
    <property type="project" value="InterPro"/>
</dbReference>
<dbReference type="PANTHER" id="PTHR43848">
    <property type="entry name" value="PUTRESCINE TRANSPORT SYSTEM PERMEASE PROTEIN POTI"/>
    <property type="match status" value="1"/>
</dbReference>
<gene>
    <name evidence="10" type="ORF">DKT69_18760</name>
</gene>
<evidence type="ECO:0000256" key="4">
    <source>
        <dbReference type="ARBA" id="ARBA00022475"/>
    </source>
</evidence>
<evidence type="ECO:0000256" key="8">
    <source>
        <dbReference type="RuleBase" id="RU363032"/>
    </source>
</evidence>
<dbReference type="InterPro" id="IPR051789">
    <property type="entry name" value="Bact_Polyamine_Transport"/>
</dbReference>
<evidence type="ECO:0000259" key="9">
    <source>
        <dbReference type="PROSITE" id="PS50928"/>
    </source>
</evidence>
<evidence type="ECO:0000313" key="10">
    <source>
        <dbReference type="EMBL" id="PWR13888.1"/>
    </source>
</evidence>
<feature type="domain" description="ABC transmembrane type-1" evidence="9">
    <location>
        <begin position="68"/>
        <end position="255"/>
    </location>
</feature>
<dbReference type="AlphaFoldDB" id="A0A317DGK7"/>
<name>A0A317DGK7_9ACTN</name>
<keyword evidence="3 8" id="KW-0813">Transport</keyword>
<proteinExistence type="inferred from homology"/>
<evidence type="ECO:0000256" key="7">
    <source>
        <dbReference type="ARBA" id="ARBA00023136"/>
    </source>
</evidence>
<dbReference type="InterPro" id="IPR035906">
    <property type="entry name" value="MetI-like_sf"/>
</dbReference>
<dbReference type="PANTHER" id="PTHR43848:SF2">
    <property type="entry name" value="PUTRESCINE TRANSPORT SYSTEM PERMEASE PROTEIN POTI"/>
    <property type="match status" value="1"/>
</dbReference>
<dbReference type="Pfam" id="PF00528">
    <property type="entry name" value="BPD_transp_1"/>
    <property type="match status" value="1"/>
</dbReference>
<dbReference type="SUPFAM" id="SSF161098">
    <property type="entry name" value="MetI-like"/>
    <property type="match status" value="1"/>
</dbReference>
<evidence type="ECO:0000256" key="2">
    <source>
        <dbReference type="ARBA" id="ARBA00007069"/>
    </source>
</evidence>
<keyword evidence="5 8" id="KW-0812">Transmembrane</keyword>
<sequence length="272" mass="29683">MSGMSLLRSRRRSPGLYLAVVLAFLYLPIAVVVLFSFNSSSTLNLPIKGFSLRWYEAVLTDPTYTSALRNSLIVAVVCAIITTVLGTLAAFGLTHVSPRVRPWLAVLFFAPITLPGLFLGLSLLAWFAKLDIELSLWTVAAAHVVYTFPYFLLVAQSVLDRIDPQYDELAADLGASSLLRFTRVTLPMTWPVLVAGGMLSFVLSFDEFFITFFVIGPQSTVPLVIYSAMRRAIDPSINAFATLLLLVTFLSGVVIAVLARTGRAARKGVKAS</sequence>
<evidence type="ECO:0000256" key="5">
    <source>
        <dbReference type="ARBA" id="ARBA00022692"/>
    </source>
</evidence>
<feature type="transmembrane region" description="Helical" evidence="8">
    <location>
        <begin position="236"/>
        <end position="259"/>
    </location>
</feature>
<dbReference type="GO" id="GO:0005886">
    <property type="term" value="C:plasma membrane"/>
    <property type="evidence" value="ECO:0007669"/>
    <property type="project" value="UniProtKB-SubCell"/>
</dbReference>
<comment type="caution">
    <text evidence="10">The sequence shown here is derived from an EMBL/GenBank/DDBJ whole genome shotgun (WGS) entry which is preliminary data.</text>
</comment>
<dbReference type="EMBL" id="QGKS01000253">
    <property type="protein sequence ID" value="PWR13888.1"/>
    <property type="molecule type" value="Genomic_DNA"/>
</dbReference>
<feature type="transmembrane region" description="Helical" evidence="8">
    <location>
        <begin position="72"/>
        <end position="91"/>
    </location>
</feature>
<feature type="transmembrane region" description="Helical" evidence="8">
    <location>
        <begin position="190"/>
        <end position="216"/>
    </location>
</feature>
<dbReference type="Proteomes" id="UP000246050">
    <property type="component" value="Unassembled WGS sequence"/>
</dbReference>
<evidence type="ECO:0000313" key="11">
    <source>
        <dbReference type="Proteomes" id="UP000246050"/>
    </source>
</evidence>
<dbReference type="Gene3D" id="1.10.3720.10">
    <property type="entry name" value="MetI-like"/>
    <property type="match status" value="1"/>
</dbReference>
<comment type="subcellular location">
    <subcellularLocation>
        <location evidence="1 8">Cell membrane</location>
        <topology evidence="1 8">Multi-pass membrane protein</topology>
    </subcellularLocation>
</comment>
<keyword evidence="6 8" id="KW-1133">Transmembrane helix</keyword>
<protein>
    <submittedName>
        <fullName evidence="10">Polyamine ABC transporter permease</fullName>
    </submittedName>
</protein>
<evidence type="ECO:0000256" key="3">
    <source>
        <dbReference type="ARBA" id="ARBA00022448"/>
    </source>
</evidence>
<dbReference type="InterPro" id="IPR000515">
    <property type="entry name" value="MetI-like"/>
</dbReference>
<feature type="transmembrane region" description="Helical" evidence="8">
    <location>
        <begin position="16"/>
        <end position="37"/>
    </location>
</feature>
<keyword evidence="4" id="KW-1003">Cell membrane</keyword>
<feature type="transmembrane region" description="Helical" evidence="8">
    <location>
        <begin position="103"/>
        <end position="128"/>
    </location>
</feature>